<feature type="region of interest" description="Disordered" evidence="1">
    <location>
        <begin position="177"/>
        <end position="211"/>
    </location>
</feature>
<dbReference type="InterPro" id="IPR024752">
    <property type="entry name" value="Myb/SANT-like_dom"/>
</dbReference>
<evidence type="ECO:0000313" key="4">
    <source>
        <dbReference type="Proteomes" id="UP000655225"/>
    </source>
</evidence>
<feature type="compositionally biased region" description="Acidic residues" evidence="1">
    <location>
        <begin position="181"/>
        <end position="190"/>
    </location>
</feature>
<dbReference type="AlphaFoldDB" id="A0A834ZHU3"/>
<dbReference type="PANTHER" id="PTHR47584">
    <property type="match status" value="1"/>
</dbReference>
<dbReference type="OrthoDB" id="76215at2759"/>
<accession>A0A834ZHU3</accession>
<protein>
    <recommendedName>
        <fullName evidence="2">Myb/SANT-like domain-containing protein</fullName>
    </recommendedName>
</protein>
<feature type="domain" description="Myb/SANT-like" evidence="2">
    <location>
        <begin position="25"/>
        <end position="119"/>
    </location>
</feature>
<sequence length="304" mass="34642">MASRPSRASKQVKQPPLKQDQSRAKWTTSLTKTLADLMVDQVQKGNRQNNSFGKKTWKYICDGFYKKTALKWDKEQLKNRYGVLRRQYVIVKSLLDQSDFSWDESQHTVMAKDEVWDNYIKDHPDAETIRSNGCPIYKQLCTIFSDSGANGKYDQSSHYAELEEVSLQFSEHVDHLVQEESSSDSEEDADIANGEDKCQSMAPPSSHPRKRRLNRMEDVMAEAILEMAAASKLRAAAVTQSSNRFSITSCVKALDEMQGVDDQIYLAALDLFDRPNARETFLSLKSEKRLTWLKGKFNAPFSSS</sequence>
<feature type="region of interest" description="Disordered" evidence="1">
    <location>
        <begin position="1"/>
        <end position="25"/>
    </location>
</feature>
<name>A0A834ZHU3_TETSI</name>
<feature type="compositionally biased region" description="Polar residues" evidence="1">
    <location>
        <begin position="1"/>
        <end position="12"/>
    </location>
</feature>
<keyword evidence="4" id="KW-1185">Reference proteome</keyword>
<dbReference type="Proteomes" id="UP000655225">
    <property type="component" value="Unassembled WGS sequence"/>
</dbReference>
<dbReference type="EMBL" id="JABCRI010000006">
    <property type="protein sequence ID" value="KAF8405413.1"/>
    <property type="molecule type" value="Genomic_DNA"/>
</dbReference>
<evidence type="ECO:0000313" key="3">
    <source>
        <dbReference type="EMBL" id="KAF8405413.1"/>
    </source>
</evidence>
<dbReference type="OMA" id="ISSHKRG"/>
<gene>
    <name evidence="3" type="ORF">HHK36_010319</name>
</gene>
<evidence type="ECO:0000256" key="1">
    <source>
        <dbReference type="SAM" id="MobiDB-lite"/>
    </source>
</evidence>
<reference evidence="3 4" key="1">
    <citation type="submission" date="2020-04" db="EMBL/GenBank/DDBJ databases">
        <title>Plant Genome Project.</title>
        <authorList>
            <person name="Zhang R.-G."/>
        </authorList>
    </citation>
    <scope>NUCLEOTIDE SEQUENCE [LARGE SCALE GENOMIC DNA]</scope>
    <source>
        <strain evidence="3">YNK0</strain>
        <tissue evidence="3">Leaf</tissue>
    </source>
</reference>
<dbReference type="Pfam" id="PF12776">
    <property type="entry name" value="Myb_DNA-bind_3"/>
    <property type="match status" value="1"/>
</dbReference>
<comment type="caution">
    <text evidence="3">The sequence shown here is derived from an EMBL/GenBank/DDBJ whole genome shotgun (WGS) entry which is preliminary data.</text>
</comment>
<dbReference type="InterPro" id="IPR045026">
    <property type="entry name" value="LIMYB"/>
</dbReference>
<organism evidence="3 4">
    <name type="scientific">Tetracentron sinense</name>
    <name type="common">Spur-leaf</name>
    <dbReference type="NCBI Taxonomy" id="13715"/>
    <lineage>
        <taxon>Eukaryota</taxon>
        <taxon>Viridiplantae</taxon>
        <taxon>Streptophyta</taxon>
        <taxon>Embryophyta</taxon>
        <taxon>Tracheophyta</taxon>
        <taxon>Spermatophyta</taxon>
        <taxon>Magnoliopsida</taxon>
        <taxon>Trochodendrales</taxon>
        <taxon>Trochodendraceae</taxon>
        <taxon>Tetracentron</taxon>
    </lineage>
</organism>
<evidence type="ECO:0000259" key="2">
    <source>
        <dbReference type="Pfam" id="PF12776"/>
    </source>
</evidence>
<dbReference type="PANTHER" id="PTHR47584:SF9">
    <property type="entry name" value="L10-INTERACTING MYB DOMAIN-CONTAINING PROTEIN-LIKE"/>
    <property type="match status" value="1"/>
</dbReference>
<proteinExistence type="predicted"/>